<comment type="function">
    <text evidence="8">Plays a role in the organization of both preexisting and nascent microtubules in interphase cells. During mitosis, required for the organization and orientation of the mitotic spindle.</text>
</comment>
<dbReference type="PANTHER" id="PTHR14594:SF1">
    <property type="entry name" value="CENTROSOMAL PROTEIN OF 70 KDA"/>
    <property type="match status" value="1"/>
</dbReference>
<dbReference type="GO" id="GO:0005813">
    <property type="term" value="C:centrosome"/>
    <property type="evidence" value="ECO:0007669"/>
    <property type="project" value="UniProtKB-SubCell"/>
</dbReference>
<comment type="subcellular location">
    <subcellularLocation>
        <location evidence="1">Cytoplasm</location>
        <location evidence="1">Cytoskeleton</location>
        <location evidence="1">Microtubule organizing center</location>
        <location evidence="1">Centrosome</location>
    </subcellularLocation>
</comment>
<feature type="region of interest" description="Disordered" evidence="10">
    <location>
        <begin position="244"/>
        <end position="271"/>
    </location>
</feature>
<evidence type="ECO:0000256" key="3">
    <source>
        <dbReference type="ARBA" id="ARBA00018408"/>
    </source>
</evidence>
<sequence>MAGLAVRPGDGSGCVSVLVRDVSRFWSGCVSVLVRQEQAEWDCLNKVLQNHGFKPVNFADPVENKHVPDLVLLDKRAAAGLRAAVQTMLGDSERRQSLIQELIQANALLKEEAQELIGQAGRHSRRATELEGLLGEVRGRVQDLEDQFVQRSGHAHQLQRDALDAQSRCQEAELQLTNERAAHEELQRKLCFAVREEERRVARQTLAFQRLHERSAHRDAAADQQVLDVIDFYEAQIAALQEDLSSRSPNGGPQGPQASSSETTPSDVTSSFKAALKSCQARLEETEVQREELRAEVQRLKQDLETRPTAGDLQRYKHQLRLSERCIQRSSRWPTGGVPAEEEALCGRYRQLLVELAAILTGTQAPVPPPLRQRPAAVGQSALPEFAGLRPALEAWANQLAMLTVRNADYRTFTLKGVCLSELRGALRRLSRRLAPWRPADDGGGGGGGGAEAVRVEDLMLLVETLLEDTAADDDDVLRSPTRHTLASMVTHFQTLFDVGSLRGVYPRMNHVYARLGEMANAMTNIRDILDLDHKAPPSVVVNRVAAVASSRAASSRAASSRAASSRAASSRAASSRAASSRAASSRAASSGVQFHGLLAEGDIDSIIVKVKEHEEFFPAFHSLVTKLMQTLEVGGLDDVLPAVTSLKLKATVN</sequence>
<comment type="subunit">
    <text evidence="2">Directly interacts with tubulin-gamma; this interaction determines centrosomal localization.</text>
</comment>
<dbReference type="InterPro" id="IPR037692">
    <property type="entry name" value="CEP70"/>
</dbReference>
<protein>
    <recommendedName>
        <fullName evidence="3">Centrosomal protein of 70 kDa</fullName>
    </recommendedName>
</protein>
<dbReference type="GO" id="GO:0043015">
    <property type="term" value="F:gamma-tubulin binding"/>
    <property type="evidence" value="ECO:0007669"/>
    <property type="project" value="InterPro"/>
</dbReference>
<keyword evidence="4" id="KW-0963">Cytoplasm</keyword>
<feature type="coiled-coil region" evidence="9">
    <location>
        <begin position="95"/>
        <end position="189"/>
    </location>
</feature>
<feature type="region of interest" description="Disordered" evidence="10">
    <location>
        <begin position="559"/>
        <end position="583"/>
    </location>
</feature>
<evidence type="ECO:0000256" key="6">
    <source>
        <dbReference type="ARBA" id="ARBA00023054"/>
    </source>
</evidence>
<reference evidence="11" key="1">
    <citation type="journal article" date="2023" name="Front. Mar. Sci.">
        <title>A new Merluccius polli reference genome to investigate the effects of global change in West African waters.</title>
        <authorList>
            <person name="Mateo J.L."/>
            <person name="Blanco-Fernandez C."/>
            <person name="Garcia-Vazquez E."/>
            <person name="Machado-Schiaffino G."/>
        </authorList>
    </citation>
    <scope>NUCLEOTIDE SEQUENCE</scope>
    <source>
        <strain evidence="11">C29</strain>
        <tissue evidence="11">Fin</tissue>
    </source>
</reference>
<keyword evidence="7" id="KW-0206">Cytoskeleton</keyword>
<evidence type="ECO:0000256" key="7">
    <source>
        <dbReference type="ARBA" id="ARBA00023212"/>
    </source>
</evidence>
<evidence type="ECO:0000256" key="10">
    <source>
        <dbReference type="SAM" id="MobiDB-lite"/>
    </source>
</evidence>
<evidence type="ECO:0000256" key="2">
    <source>
        <dbReference type="ARBA" id="ARBA00011832"/>
    </source>
</evidence>
<name>A0AA47P6C0_MERPO</name>
<dbReference type="GO" id="GO:0070507">
    <property type="term" value="P:regulation of microtubule cytoskeleton organization"/>
    <property type="evidence" value="ECO:0007669"/>
    <property type="project" value="InterPro"/>
</dbReference>
<dbReference type="EMBL" id="JAOPHQ010000931">
    <property type="protein sequence ID" value="KAK0152631.1"/>
    <property type="molecule type" value="Genomic_DNA"/>
</dbReference>
<accession>A0AA47P6C0</accession>
<organism evidence="11 12">
    <name type="scientific">Merluccius polli</name>
    <name type="common">Benguela hake</name>
    <name type="synonym">Merluccius cadenati</name>
    <dbReference type="NCBI Taxonomy" id="89951"/>
    <lineage>
        <taxon>Eukaryota</taxon>
        <taxon>Metazoa</taxon>
        <taxon>Chordata</taxon>
        <taxon>Craniata</taxon>
        <taxon>Vertebrata</taxon>
        <taxon>Euteleostomi</taxon>
        <taxon>Actinopterygii</taxon>
        <taxon>Neopterygii</taxon>
        <taxon>Teleostei</taxon>
        <taxon>Neoteleostei</taxon>
        <taxon>Acanthomorphata</taxon>
        <taxon>Zeiogadaria</taxon>
        <taxon>Gadariae</taxon>
        <taxon>Gadiformes</taxon>
        <taxon>Gadoidei</taxon>
        <taxon>Merlucciidae</taxon>
        <taxon>Merluccius</taxon>
    </lineage>
</organism>
<evidence type="ECO:0000256" key="5">
    <source>
        <dbReference type="ARBA" id="ARBA00022803"/>
    </source>
</evidence>
<evidence type="ECO:0000256" key="9">
    <source>
        <dbReference type="SAM" id="Coils"/>
    </source>
</evidence>
<keyword evidence="6 9" id="KW-0175">Coiled coil</keyword>
<dbReference type="PANTHER" id="PTHR14594">
    <property type="entry name" value="CENTROSOMAL PROTEIN OF 70 KDA"/>
    <property type="match status" value="1"/>
</dbReference>
<gene>
    <name evidence="11" type="primary">CEP70</name>
    <name evidence="11" type="ORF">N1851_005845</name>
</gene>
<evidence type="ECO:0000256" key="4">
    <source>
        <dbReference type="ARBA" id="ARBA00022490"/>
    </source>
</evidence>
<comment type="caution">
    <text evidence="11">The sequence shown here is derived from an EMBL/GenBank/DDBJ whole genome shotgun (WGS) entry which is preliminary data.</text>
</comment>
<proteinExistence type="predicted"/>
<keyword evidence="12" id="KW-1185">Reference proteome</keyword>
<dbReference type="Proteomes" id="UP001174136">
    <property type="component" value="Unassembled WGS sequence"/>
</dbReference>
<dbReference type="GO" id="GO:0060271">
    <property type="term" value="P:cilium assembly"/>
    <property type="evidence" value="ECO:0007669"/>
    <property type="project" value="InterPro"/>
</dbReference>
<evidence type="ECO:0000256" key="1">
    <source>
        <dbReference type="ARBA" id="ARBA00004300"/>
    </source>
</evidence>
<feature type="coiled-coil region" evidence="9">
    <location>
        <begin position="276"/>
        <end position="303"/>
    </location>
</feature>
<feature type="compositionally biased region" description="Polar residues" evidence="10">
    <location>
        <begin position="246"/>
        <end position="271"/>
    </location>
</feature>
<evidence type="ECO:0000313" key="12">
    <source>
        <dbReference type="Proteomes" id="UP001174136"/>
    </source>
</evidence>
<evidence type="ECO:0000313" key="11">
    <source>
        <dbReference type="EMBL" id="KAK0152631.1"/>
    </source>
</evidence>
<dbReference type="AlphaFoldDB" id="A0AA47P6C0"/>
<keyword evidence="5" id="KW-0802">TPR repeat</keyword>
<evidence type="ECO:0000256" key="8">
    <source>
        <dbReference type="ARBA" id="ARBA00025273"/>
    </source>
</evidence>